<sequence>MAKRASPPLAGAMSGLRPPSKVMRLERMGCFHASPLSFMRQLTARAVRDDWQFSIADWQVDAQGVGHAVLRAQTGARTYSLVAFFHDLPDELRSDRVIATAWDATFTLFDGVPDAADLARLAANVPVQEAGRISETELTLSRANRSVRLWEKVVSALASGQQPDTGELGEVGYLMRTTAVYGSGKFGAADYETISTRAEVAAPFQAEMLTVYLIRWAVTELVQHMARARAAAQGTKAATLDPDIARGLGIGNSTGLGMAPFLMTHPKLINAWISARETALASVRAQNDPDPEAWALVLTLAQIMSAKVATWRTDHPRQQVRDAGLGDDLVRIITRLDAGVTTWDALIDWAETALTLEGQEWLVSAILEPYAAQLEEIAAEMSVPTEAHRINGQMTVGALKALIAHHYPWAVAIDWAAAEAQARVWYTSAEKLEPRLGERCEEPVEDYEQPLAPGRDIAKLHAMLPAWPEDAPVAAFALANPALRHALRRVQIIAEHPFGEIQDNTIAADMMPIDLLRAKLSFFGAQRFDPRSDRWVRICMFAGAPLPPDLSAQSECRWPYWQAPWEGA</sequence>
<dbReference type="EMBL" id="CYRX01000010">
    <property type="protein sequence ID" value="CUH59519.1"/>
    <property type="molecule type" value="Genomic_DNA"/>
</dbReference>
<protein>
    <submittedName>
        <fullName evidence="1">Uncharacterized protein</fullName>
    </submittedName>
</protein>
<name>A0A0P1FG79_9RHOB</name>
<dbReference type="AlphaFoldDB" id="A0A0P1FG79"/>
<dbReference type="RefSeq" id="WP_233486399.1">
    <property type="nucleotide sequence ID" value="NZ_CYRX01000010.1"/>
</dbReference>
<gene>
    <name evidence="1" type="ORF">THS5294_00805</name>
</gene>
<organism evidence="1 2">
    <name type="scientific">Thalassobacter stenotrophicus</name>
    <dbReference type="NCBI Taxonomy" id="266809"/>
    <lineage>
        <taxon>Bacteria</taxon>
        <taxon>Pseudomonadati</taxon>
        <taxon>Pseudomonadota</taxon>
        <taxon>Alphaproteobacteria</taxon>
        <taxon>Rhodobacterales</taxon>
        <taxon>Roseobacteraceae</taxon>
        <taxon>Thalassobacter</taxon>
    </lineage>
</organism>
<evidence type="ECO:0000313" key="2">
    <source>
        <dbReference type="Proteomes" id="UP000051298"/>
    </source>
</evidence>
<evidence type="ECO:0000313" key="1">
    <source>
        <dbReference type="EMBL" id="CUH59519.1"/>
    </source>
</evidence>
<proteinExistence type="predicted"/>
<reference evidence="1 2" key="1">
    <citation type="submission" date="2015-09" db="EMBL/GenBank/DDBJ databases">
        <authorList>
            <consortium name="Swine Surveillance"/>
        </authorList>
    </citation>
    <scope>NUCLEOTIDE SEQUENCE [LARGE SCALE GENOMIC DNA]</scope>
    <source>
        <strain evidence="1 2">CECT 5294</strain>
    </source>
</reference>
<dbReference type="eggNOG" id="COG4367">
    <property type="taxonomic scope" value="Bacteria"/>
</dbReference>
<accession>A0A0P1FG79</accession>
<dbReference type="STRING" id="266809.PM03_04365"/>
<dbReference type="Proteomes" id="UP000051298">
    <property type="component" value="Unassembled WGS sequence"/>
</dbReference>